<feature type="compositionally biased region" description="Low complexity" evidence="1">
    <location>
        <begin position="366"/>
        <end position="375"/>
    </location>
</feature>
<evidence type="ECO:0000313" key="3">
    <source>
        <dbReference type="EMBL" id="GLC55541.1"/>
    </source>
</evidence>
<dbReference type="Proteomes" id="UP001165080">
    <property type="component" value="Unassembled WGS sequence"/>
</dbReference>
<dbReference type="EMBL" id="BRXU01000013">
    <property type="protein sequence ID" value="GLC55541.1"/>
    <property type="molecule type" value="Genomic_DNA"/>
</dbReference>
<dbReference type="GO" id="GO:0016773">
    <property type="term" value="F:phosphotransferase activity, alcohol group as acceptor"/>
    <property type="evidence" value="ECO:0007669"/>
    <property type="project" value="UniProtKB-ARBA"/>
</dbReference>
<dbReference type="Gene3D" id="3.40.50.10330">
    <property type="entry name" value="Probable inorganic polyphosphate/atp-NAD kinase, domain 1"/>
    <property type="match status" value="1"/>
</dbReference>
<dbReference type="GO" id="GO:0016020">
    <property type="term" value="C:membrane"/>
    <property type="evidence" value="ECO:0007669"/>
    <property type="project" value="TreeGrafter"/>
</dbReference>
<feature type="region of interest" description="Disordered" evidence="1">
    <location>
        <begin position="366"/>
        <end position="387"/>
    </location>
</feature>
<feature type="domain" description="DAGKc" evidence="2">
    <location>
        <begin position="132"/>
        <end position="280"/>
    </location>
</feature>
<dbReference type="GO" id="GO:0046512">
    <property type="term" value="P:sphingosine biosynthetic process"/>
    <property type="evidence" value="ECO:0007669"/>
    <property type="project" value="TreeGrafter"/>
</dbReference>
<feature type="compositionally biased region" description="Low complexity" evidence="1">
    <location>
        <begin position="399"/>
        <end position="415"/>
    </location>
</feature>
<proteinExistence type="predicted"/>
<protein>
    <recommendedName>
        <fullName evidence="2">DAGKc domain-containing protein</fullName>
    </recommendedName>
</protein>
<sequence length="593" mass="62352">MDGVQIDPERAQGLRTLAVRCGGVTGTISLADGGVFFTPDPIRGGGLFGWFTSLLRPVRPQFIPAGQLLGARLESPCAFSVWYAPEYTARMGCVTKRLYHARHTPRYEVSDPHAAAELVAAIRRSASWWGRDKPPHVAAIVNPKAGRGGAVRLLRNQLLPLLRDVAGLRVTEHPTQAPGHASMLVRELALNVPGGGGATVDGVDLIMFVGGDGTLHEGLQGLFQRPDWAAAREVPLVAVPCGSGNGVAASCGLWDLTTAAVAVCRGRVAPVDVASVLQPPNSRYYCLLSVVYGAMANLDIGTNHLRWMGELRFHLGGLREIMRGRCYSCRVFVLPPSEAAPASASAAAGGGALRPAPAEVALEGPDGAAQRRAGSAAGGPRAGDDDVLVSGMREPLLREGAAASSGESAAADAAGGARGDGGGNDHDAEGSLLSQYPPGPPLPLLSQLPRLPARLPDSPSALPRGWQQLADSFAIFGAYNTQYLALGARANPGGLMGDGAWEVWQLEAQSRRAGAGLRLRCLKVLLGVEDGSFARTPGVMHVTKARALLFEQRDSSTWTVLDGEAVEERPLYLEVHPGLCRLLVAPGFREEPL</sequence>
<accession>A0A9W6BNK2</accession>
<dbReference type="GO" id="GO:0005737">
    <property type="term" value="C:cytoplasm"/>
    <property type="evidence" value="ECO:0007669"/>
    <property type="project" value="TreeGrafter"/>
</dbReference>
<evidence type="ECO:0000259" key="2">
    <source>
        <dbReference type="PROSITE" id="PS50146"/>
    </source>
</evidence>
<dbReference type="GO" id="GO:0001727">
    <property type="term" value="F:lipid kinase activity"/>
    <property type="evidence" value="ECO:0007669"/>
    <property type="project" value="UniProtKB-ARBA"/>
</dbReference>
<dbReference type="InterPro" id="IPR016064">
    <property type="entry name" value="NAD/diacylglycerol_kinase_sf"/>
</dbReference>
<evidence type="ECO:0000256" key="1">
    <source>
        <dbReference type="SAM" id="MobiDB-lite"/>
    </source>
</evidence>
<dbReference type="InterPro" id="IPR050187">
    <property type="entry name" value="Lipid_Phosphate_FormReg"/>
</dbReference>
<dbReference type="AlphaFoldDB" id="A0A9W6BNK2"/>
<dbReference type="InterPro" id="IPR017438">
    <property type="entry name" value="ATP-NAD_kinase_N"/>
</dbReference>
<dbReference type="PANTHER" id="PTHR12358:SF31">
    <property type="entry name" value="ACYLGLYCEROL KINASE, MITOCHONDRIAL"/>
    <property type="match status" value="1"/>
</dbReference>
<evidence type="ECO:0000313" key="4">
    <source>
        <dbReference type="Proteomes" id="UP001165080"/>
    </source>
</evidence>
<organism evidence="3 4">
    <name type="scientific">Pleodorina starrii</name>
    <dbReference type="NCBI Taxonomy" id="330485"/>
    <lineage>
        <taxon>Eukaryota</taxon>
        <taxon>Viridiplantae</taxon>
        <taxon>Chlorophyta</taxon>
        <taxon>core chlorophytes</taxon>
        <taxon>Chlorophyceae</taxon>
        <taxon>CS clade</taxon>
        <taxon>Chlamydomonadales</taxon>
        <taxon>Volvocaceae</taxon>
        <taxon>Pleodorina</taxon>
    </lineage>
</organism>
<name>A0A9W6BNK2_9CHLO</name>
<dbReference type="PANTHER" id="PTHR12358">
    <property type="entry name" value="SPHINGOSINE KINASE"/>
    <property type="match status" value="1"/>
</dbReference>
<dbReference type="SUPFAM" id="SSF111331">
    <property type="entry name" value="NAD kinase/diacylglycerol kinase-like"/>
    <property type="match status" value="1"/>
</dbReference>
<dbReference type="OrthoDB" id="3853857at2759"/>
<dbReference type="InterPro" id="IPR001206">
    <property type="entry name" value="Diacylglycerol_kinase_cat_dom"/>
</dbReference>
<reference evidence="3 4" key="1">
    <citation type="journal article" date="2023" name="Commun. Biol.">
        <title>Reorganization of the ancestral sex-determining regions during the evolution of trioecy in Pleodorina starrii.</title>
        <authorList>
            <person name="Takahashi K."/>
            <person name="Suzuki S."/>
            <person name="Kawai-Toyooka H."/>
            <person name="Yamamoto K."/>
            <person name="Hamaji T."/>
            <person name="Ootsuki R."/>
            <person name="Yamaguchi H."/>
            <person name="Kawachi M."/>
            <person name="Higashiyama T."/>
            <person name="Nozaki H."/>
        </authorList>
    </citation>
    <scope>NUCLEOTIDE SEQUENCE [LARGE SCALE GENOMIC DNA]</scope>
    <source>
        <strain evidence="3 4">NIES-4479</strain>
    </source>
</reference>
<dbReference type="PROSITE" id="PS50146">
    <property type="entry name" value="DAGK"/>
    <property type="match status" value="1"/>
</dbReference>
<comment type="caution">
    <text evidence="3">The sequence shown here is derived from an EMBL/GenBank/DDBJ whole genome shotgun (WGS) entry which is preliminary data.</text>
</comment>
<gene>
    <name evidence="3" type="primary">PLEST010395</name>
    <name evidence="3" type="ORF">PLESTB_000998600</name>
</gene>
<dbReference type="Pfam" id="PF00781">
    <property type="entry name" value="DAGK_cat"/>
    <property type="match status" value="1"/>
</dbReference>
<dbReference type="Gene3D" id="2.60.200.40">
    <property type="match status" value="1"/>
</dbReference>
<feature type="region of interest" description="Disordered" evidence="1">
    <location>
        <begin position="399"/>
        <end position="451"/>
    </location>
</feature>
<keyword evidence="4" id="KW-1185">Reference proteome</keyword>